<keyword evidence="4" id="KW-0572">Peptidoglycan-anchor</keyword>
<dbReference type="EMBL" id="JAHUZB010000003">
    <property type="protein sequence ID" value="MBV7391101.1"/>
    <property type="molecule type" value="Genomic_DNA"/>
</dbReference>
<evidence type="ECO:0000313" key="10">
    <source>
        <dbReference type="Proteomes" id="UP000774130"/>
    </source>
</evidence>
<dbReference type="Pfam" id="PF00746">
    <property type="entry name" value="Gram_pos_anchor"/>
    <property type="match status" value="1"/>
</dbReference>
<reference evidence="9 10" key="1">
    <citation type="submission" date="2021-06" db="EMBL/GenBank/DDBJ databases">
        <title>Enterococcus alishanensis sp. nov., a novel lactic acid bacterium isolated from fresh coffee beans.</title>
        <authorList>
            <person name="Chen Y.-S."/>
        </authorList>
    </citation>
    <scope>NUCLEOTIDE SEQUENCE [LARGE SCALE GENOMIC DNA]</scope>
    <source>
        <strain evidence="9 10">ALS3</strain>
    </source>
</reference>
<evidence type="ECO:0000256" key="5">
    <source>
        <dbReference type="SAM" id="MobiDB-lite"/>
    </source>
</evidence>
<evidence type="ECO:0000313" key="9">
    <source>
        <dbReference type="EMBL" id="MBV7391101.1"/>
    </source>
</evidence>
<organism evidence="9 10">
    <name type="scientific">Enterococcus alishanensis</name>
    <dbReference type="NCBI Taxonomy" id="1303817"/>
    <lineage>
        <taxon>Bacteria</taxon>
        <taxon>Bacillati</taxon>
        <taxon>Bacillota</taxon>
        <taxon>Bacilli</taxon>
        <taxon>Lactobacillales</taxon>
        <taxon>Enterococcaceae</taxon>
        <taxon>Enterococcus</taxon>
    </lineage>
</organism>
<evidence type="ECO:0000259" key="8">
    <source>
        <dbReference type="Pfam" id="PF00746"/>
    </source>
</evidence>
<keyword evidence="6" id="KW-0472">Membrane</keyword>
<name>A0ABS6TDX3_9ENTE</name>
<feature type="transmembrane region" description="Helical" evidence="6">
    <location>
        <begin position="354"/>
        <end position="372"/>
    </location>
</feature>
<feature type="compositionally biased region" description="Low complexity" evidence="5">
    <location>
        <begin position="168"/>
        <end position="185"/>
    </location>
</feature>
<comment type="caution">
    <text evidence="9">The sequence shown here is derived from an EMBL/GenBank/DDBJ whole genome shotgun (WGS) entry which is preliminary data.</text>
</comment>
<keyword evidence="6" id="KW-1133">Transmembrane helix</keyword>
<dbReference type="Proteomes" id="UP000774130">
    <property type="component" value="Unassembled WGS sequence"/>
</dbReference>
<dbReference type="RefSeq" id="WP_218326137.1">
    <property type="nucleotide sequence ID" value="NZ_JAHUZB010000003.1"/>
</dbReference>
<feature type="region of interest" description="Disordered" evidence="5">
    <location>
        <begin position="161"/>
        <end position="189"/>
    </location>
</feature>
<keyword evidence="10" id="KW-1185">Reference proteome</keyword>
<sequence>MKKIFYLLFSLCLLLSGNVSVFAEVYTSIEQPTENVKNQDVWNRDVGDGVDTFEFKDGHWTPLTSTSERRVTAKKKYNTEIFEPNKAQQIEYIKNAQENEDFYKDLAEDQVDYIAVPDNDVNKSVKVRVPKIEVDSVKANSAFYIDNSVPEMLDVLAVNKDTEDKSSKSSSDSSSNSEESTSSTSEAPLIELSSKDQTFNVELGKVLSNEQLLNSVTFNGNKADLKIKITKSYFVYVTPDAEVYHYDLNALLGKTTVDRISVMTENQAVLNGLRASTENSDKNIGAINISLPGKYRVEFSYQDKVFASSDVTILGDKIASTETGNTVPSATSSLSKPSYTSKTLPQTGSESSSYFILGIPITIGSIALFYFINKKKTA</sequence>
<dbReference type="InterPro" id="IPR019931">
    <property type="entry name" value="LPXTG_anchor"/>
</dbReference>
<keyword evidence="6" id="KW-0812">Transmembrane</keyword>
<proteinExistence type="predicted"/>
<keyword evidence="3 7" id="KW-0732">Signal</keyword>
<accession>A0ABS6TDX3</accession>
<feature type="chain" id="PRO_5045089665" evidence="7">
    <location>
        <begin position="24"/>
        <end position="378"/>
    </location>
</feature>
<keyword evidence="1" id="KW-0134">Cell wall</keyword>
<protein>
    <submittedName>
        <fullName evidence="9">LPXTG cell wall anchor domain-containing protein</fullName>
    </submittedName>
</protein>
<feature type="signal peptide" evidence="7">
    <location>
        <begin position="1"/>
        <end position="23"/>
    </location>
</feature>
<feature type="region of interest" description="Disordered" evidence="5">
    <location>
        <begin position="323"/>
        <end position="349"/>
    </location>
</feature>
<evidence type="ECO:0000256" key="2">
    <source>
        <dbReference type="ARBA" id="ARBA00022525"/>
    </source>
</evidence>
<evidence type="ECO:0000256" key="1">
    <source>
        <dbReference type="ARBA" id="ARBA00022512"/>
    </source>
</evidence>
<evidence type="ECO:0000256" key="4">
    <source>
        <dbReference type="ARBA" id="ARBA00023088"/>
    </source>
</evidence>
<evidence type="ECO:0000256" key="3">
    <source>
        <dbReference type="ARBA" id="ARBA00022729"/>
    </source>
</evidence>
<evidence type="ECO:0000256" key="7">
    <source>
        <dbReference type="SAM" id="SignalP"/>
    </source>
</evidence>
<evidence type="ECO:0000256" key="6">
    <source>
        <dbReference type="SAM" id="Phobius"/>
    </source>
</evidence>
<keyword evidence="2" id="KW-0964">Secreted</keyword>
<gene>
    <name evidence="9" type="ORF">KUA55_10445</name>
</gene>
<dbReference type="NCBIfam" id="TIGR01167">
    <property type="entry name" value="LPXTG_anchor"/>
    <property type="match status" value="1"/>
</dbReference>
<feature type="domain" description="Gram-positive cocci surface proteins LPxTG" evidence="8">
    <location>
        <begin position="338"/>
        <end position="376"/>
    </location>
</feature>